<name>A0A7I8W5V1_9ANNE</name>
<dbReference type="AlphaFoldDB" id="A0A7I8W5V1"/>
<keyword evidence="2" id="KW-0472">Membrane</keyword>
<evidence type="ECO:0000256" key="2">
    <source>
        <dbReference type="SAM" id="Phobius"/>
    </source>
</evidence>
<keyword evidence="2" id="KW-0812">Transmembrane</keyword>
<dbReference type="EMBL" id="CAJFCJ010000019">
    <property type="protein sequence ID" value="CAD5123469.1"/>
    <property type="molecule type" value="Genomic_DNA"/>
</dbReference>
<evidence type="ECO:0000313" key="4">
    <source>
        <dbReference type="Proteomes" id="UP000549394"/>
    </source>
</evidence>
<keyword evidence="4" id="KW-1185">Reference proteome</keyword>
<gene>
    <name evidence="3" type="ORF">DGYR_LOCUS11148</name>
</gene>
<reference evidence="3 4" key="1">
    <citation type="submission" date="2020-08" db="EMBL/GenBank/DDBJ databases">
        <authorList>
            <person name="Hejnol A."/>
        </authorList>
    </citation>
    <scope>NUCLEOTIDE SEQUENCE [LARGE SCALE GENOMIC DNA]</scope>
</reference>
<proteinExistence type="predicted"/>
<sequence length="133" mass="15545">MDELDSSIKDIGYVSNSKFLHFLTAETLTKYILQFGVNKDRDYAFFILVITLTFVIFLLVIVTSIIAIIQYANESSKNESVVSLNYRQDNKYMEYYQDLTNRIAEISRKDDSVDKDNEKECHSDDHSDDKRIH</sequence>
<keyword evidence="2" id="KW-1133">Transmembrane helix</keyword>
<evidence type="ECO:0000256" key="1">
    <source>
        <dbReference type="SAM" id="MobiDB-lite"/>
    </source>
</evidence>
<dbReference type="Proteomes" id="UP000549394">
    <property type="component" value="Unassembled WGS sequence"/>
</dbReference>
<evidence type="ECO:0000313" key="3">
    <source>
        <dbReference type="EMBL" id="CAD5123469.1"/>
    </source>
</evidence>
<organism evidence="3 4">
    <name type="scientific">Dimorphilus gyrociliatus</name>
    <dbReference type="NCBI Taxonomy" id="2664684"/>
    <lineage>
        <taxon>Eukaryota</taxon>
        <taxon>Metazoa</taxon>
        <taxon>Spiralia</taxon>
        <taxon>Lophotrochozoa</taxon>
        <taxon>Annelida</taxon>
        <taxon>Polychaeta</taxon>
        <taxon>Polychaeta incertae sedis</taxon>
        <taxon>Dinophilidae</taxon>
        <taxon>Dimorphilus</taxon>
    </lineage>
</organism>
<feature type="transmembrane region" description="Helical" evidence="2">
    <location>
        <begin position="43"/>
        <end position="69"/>
    </location>
</feature>
<protein>
    <submittedName>
        <fullName evidence="3">Uncharacterized protein</fullName>
    </submittedName>
</protein>
<comment type="caution">
    <text evidence="3">The sequence shown here is derived from an EMBL/GenBank/DDBJ whole genome shotgun (WGS) entry which is preliminary data.</text>
</comment>
<accession>A0A7I8W5V1</accession>
<feature type="region of interest" description="Disordered" evidence="1">
    <location>
        <begin position="110"/>
        <end position="133"/>
    </location>
</feature>